<dbReference type="InterPro" id="IPR001647">
    <property type="entry name" value="HTH_TetR"/>
</dbReference>
<dbReference type="InterPro" id="IPR023772">
    <property type="entry name" value="DNA-bd_HTH_TetR-type_CS"/>
</dbReference>
<evidence type="ECO:0000313" key="6">
    <source>
        <dbReference type="EMBL" id="RAI27825.1"/>
    </source>
</evidence>
<keyword evidence="7" id="KW-1185">Reference proteome</keyword>
<keyword evidence="2 4" id="KW-0238">DNA-binding</keyword>
<dbReference type="Proteomes" id="UP000249299">
    <property type="component" value="Unassembled WGS sequence"/>
</dbReference>
<dbReference type="SUPFAM" id="SSF48498">
    <property type="entry name" value="Tetracyclin repressor-like, C-terminal domain"/>
    <property type="match status" value="1"/>
</dbReference>
<dbReference type="PANTHER" id="PTHR30055">
    <property type="entry name" value="HTH-TYPE TRANSCRIPTIONAL REGULATOR RUTR"/>
    <property type="match status" value="1"/>
</dbReference>
<feature type="DNA-binding region" description="H-T-H motif" evidence="4">
    <location>
        <begin position="31"/>
        <end position="50"/>
    </location>
</feature>
<keyword evidence="1" id="KW-0805">Transcription regulation</keyword>
<dbReference type="OrthoDB" id="9816431at2"/>
<evidence type="ECO:0000256" key="2">
    <source>
        <dbReference type="ARBA" id="ARBA00023125"/>
    </source>
</evidence>
<dbReference type="PANTHER" id="PTHR30055:SF146">
    <property type="entry name" value="HTH-TYPE TRANSCRIPTIONAL DUAL REGULATOR CECR"/>
    <property type="match status" value="1"/>
</dbReference>
<dbReference type="InterPro" id="IPR036271">
    <property type="entry name" value="Tet_transcr_reg_TetR-rel_C_sf"/>
</dbReference>
<name>A0A327JQ43_9HYPH</name>
<dbReference type="FunFam" id="1.10.10.60:FF:000141">
    <property type="entry name" value="TetR family transcriptional regulator"/>
    <property type="match status" value="1"/>
</dbReference>
<dbReference type="Gene3D" id="1.10.10.60">
    <property type="entry name" value="Homeodomain-like"/>
    <property type="match status" value="1"/>
</dbReference>
<dbReference type="InterPro" id="IPR039536">
    <property type="entry name" value="TetR_C_Proteobacteria"/>
</dbReference>
<keyword evidence="3" id="KW-0804">Transcription</keyword>
<dbReference type="Pfam" id="PF14246">
    <property type="entry name" value="TetR_C_7"/>
    <property type="match status" value="1"/>
</dbReference>
<dbReference type="AlphaFoldDB" id="A0A327JQ43"/>
<dbReference type="PROSITE" id="PS50977">
    <property type="entry name" value="HTH_TETR_2"/>
    <property type="match status" value="1"/>
</dbReference>
<evidence type="ECO:0000259" key="5">
    <source>
        <dbReference type="PROSITE" id="PS50977"/>
    </source>
</evidence>
<dbReference type="EMBL" id="NPEV01000014">
    <property type="protein sequence ID" value="RAI27825.1"/>
    <property type="molecule type" value="Genomic_DNA"/>
</dbReference>
<evidence type="ECO:0000256" key="3">
    <source>
        <dbReference type="ARBA" id="ARBA00023163"/>
    </source>
</evidence>
<dbReference type="PROSITE" id="PS01081">
    <property type="entry name" value="HTH_TETR_1"/>
    <property type="match status" value="1"/>
</dbReference>
<dbReference type="GO" id="GO:0003700">
    <property type="term" value="F:DNA-binding transcription factor activity"/>
    <property type="evidence" value="ECO:0007669"/>
    <property type="project" value="TreeGrafter"/>
</dbReference>
<dbReference type="Pfam" id="PF00440">
    <property type="entry name" value="TetR_N"/>
    <property type="match status" value="1"/>
</dbReference>
<accession>A0A327JQ43</accession>
<dbReference type="Gene3D" id="1.10.357.10">
    <property type="entry name" value="Tetracycline Repressor, domain 2"/>
    <property type="match status" value="1"/>
</dbReference>
<dbReference type="InterPro" id="IPR009057">
    <property type="entry name" value="Homeodomain-like_sf"/>
</dbReference>
<dbReference type="InterPro" id="IPR050109">
    <property type="entry name" value="HTH-type_TetR-like_transc_reg"/>
</dbReference>
<protein>
    <recommendedName>
        <fullName evidence="5">HTH tetR-type domain-containing protein</fullName>
    </recommendedName>
</protein>
<comment type="caution">
    <text evidence="6">The sequence shown here is derived from an EMBL/GenBank/DDBJ whole genome shotgun (WGS) entry which is preliminary data.</text>
</comment>
<reference evidence="6 7" key="1">
    <citation type="submission" date="2017-07" db="EMBL/GenBank/DDBJ databases">
        <title>Draft Genome Sequences of Select Purple Nonsulfur Bacteria.</title>
        <authorList>
            <person name="Lasarre B."/>
            <person name="Mckinlay J.B."/>
        </authorList>
    </citation>
    <scope>NUCLEOTIDE SEQUENCE [LARGE SCALE GENOMIC DNA]</scope>
    <source>
        <strain evidence="6 7">DSM 11290</strain>
    </source>
</reference>
<sequence length="207" mass="23179">MNRHKRAASKAAQIMGGARQAFHESGYDGASVDDIAARAGVSKATIYKHFFDKSDLFLSFIRQECEANRNRIFQVELRERDVKQALLNLAISYLDLILSDLALNTFRLVINETKRFPEIGQVFYESGIGKGSRHLAQFLAGAVARDVLDIDDIDLAAQQFMELCKADLFYKHLFGVKPDVSDAEKQRIAEKAVEVFWKAYAADQGGA</sequence>
<dbReference type="RefSeq" id="WP_111433996.1">
    <property type="nucleotide sequence ID" value="NZ_JACIGG010000008.1"/>
</dbReference>
<proteinExistence type="predicted"/>
<gene>
    <name evidence="6" type="ORF">CH339_08895</name>
</gene>
<evidence type="ECO:0000256" key="4">
    <source>
        <dbReference type="PROSITE-ProRule" id="PRU00335"/>
    </source>
</evidence>
<feature type="domain" description="HTH tetR-type" evidence="5">
    <location>
        <begin position="8"/>
        <end position="68"/>
    </location>
</feature>
<evidence type="ECO:0000256" key="1">
    <source>
        <dbReference type="ARBA" id="ARBA00023015"/>
    </source>
</evidence>
<dbReference type="PRINTS" id="PR00455">
    <property type="entry name" value="HTHTETR"/>
</dbReference>
<dbReference type="SUPFAM" id="SSF46689">
    <property type="entry name" value="Homeodomain-like"/>
    <property type="match status" value="1"/>
</dbReference>
<organism evidence="6 7">
    <name type="scientific">Rhodobium orientis</name>
    <dbReference type="NCBI Taxonomy" id="34017"/>
    <lineage>
        <taxon>Bacteria</taxon>
        <taxon>Pseudomonadati</taxon>
        <taxon>Pseudomonadota</taxon>
        <taxon>Alphaproteobacteria</taxon>
        <taxon>Hyphomicrobiales</taxon>
        <taxon>Rhodobiaceae</taxon>
        <taxon>Rhodobium</taxon>
    </lineage>
</organism>
<evidence type="ECO:0000313" key="7">
    <source>
        <dbReference type="Proteomes" id="UP000249299"/>
    </source>
</evidence>
<dbReference type="GO" id="GO:0000976">
    <property type="term" value="F:transcription cis-regulatory region binding"/>
    <property type="evidence" value="ECO:0007669"/>
    <property type="project" value="TreeGrafter"/>
</dbReference>